<dbReference type="Pfam" id="PF01812">
    <property type="entry name" value="5-FTHF_cyc-lig"/>
    <property type="match status" value="1"/>
</dbReference>
<evidence type="ECO:0000313" key="2">
    <source>
        <dbReference type="EMBL" id="UZH54012.1"/>
    </source>
</evidence>
<dbReference type="EMBL" id="CP069620">
    <property type="protein sequence ID" value="UZH54012.1"/>
    <property type="molecule type" value="Genomic_DNA"/>
</dbReference>
<keyword evidence="1" id="KW-0547">Nucleotide-binding</keyword>
<organism evidence="2 3">
    <name type="scientific">Salinimicrobium tongyeongense</name>
    <dbReference type="NCBI Taxonomy" id="2809707"/>
    <lineage>
        <taxon>Bacteria</taxon>
        <taxon>Pseudomonadati</taxon>
        <taxon>Bacteroidota</taxon>
        <taxon>Flavobacteriia</taxon>
        <taxon>Flavobacteriales</taxon>
        <taxon>Flavobacteriaceae</taxon>
        <taxon>Salinimicrobium</taxon>
    </lineage>
</organism>
<dbReference type="NCBIfam" id="TIGR02727">
    <property type="entry name" value="MTHFS_bact"/>
    <property type="match status" value="1"/>
</dbReference>
<dbReference type="SUPFAM" id="SSF100950">
    <property type="entry name" value="NagB/RpiA/CoA transferase-like"/>
    <property type="match status" value="1"/>
</dbReference>
<dbReference type="Gene3D" id="3.40.50.10420">
    <property type="entry name" value="NagB/RpiA/CoA transferase-like"/>
    <property type="match status" value="1"/>
</dbReference>
<comment type="catalytic activity">
    <reaction evidence="1">
        <text>(6S)-5-formyl-5,6,7,8-tetrahydrofolate + ATP = (6R)-5,10-methenyltetrahydrofolate + ADP + phosphate</text>
        <dbReference type="Rhea" id="RHEA:10488"/>
        <dbReference type="ChEBI" id="CHEBI:30616"/>
        <dbReference type="ChEBI" id="CHEBI:43474"/>
        <dbReference type="ChEBI" id="CHEBI:57455"/>
        <dbReference type="ChEBI" id="CHEBI:57457"/>
        <dbReference type="ChEBI" id="CHEBI:456216"/>
        <dbReference type="EC" id="6.3.3.2"/>
    </reaction>
</comment>
<keyword evidence="1" id="KW-0067">ATP-binding</keyword>
<dbReference type="RefSeq" id="WP_265162309.1">
    <property type="nucleotide sequence ID" value="NZ_CP069620.1"/>
</dbReference>
<dbReference type="PANTHER" id="PTHR23407">
    <property type="entry name" value="ATPASE INHIBITOR/5-FORMYLTETRAHYDROFOLATE CYCLO-LIGASE"/>
    <property type="match status" value="1"/>
</dbReference>
<dbReference type="PIRSF" id="PIRSF006806">
    <property type="entry name" value="FTHF_cligase"/>
    <property type="match status" value="1"/>
</dbReference>
<keyword evidence="1" id="KW-0479">Metal-binding</keyword>
<keyword evidence="3" id="KW-1185">Reference proteome</keyword>
<dbReference type="InterPro" id="IPR002698">
    <property type="entry name" value="FTHF_cligase"/>
</dbReference>
<keyword evidence="2" id="KW-0436">Ligase</keyword>
<protein>
    <recommendedName>
        <fullName evidence="1">5-formyltetrahydrofolate cyclo-ligase</fullName>
        <ecNumber evidence="1">6.3.3.2</ecNumber>
    </recommendedName>
</protein>
<dbReference type="InterPro" id="IPR037171">
    <property type="entry name" value="NagB/RpiA_transferase-like"/>
</dbReference>
<proteinExistence type="inferred from homology"/>
<comment type="cofactor">
    <cofactor evidence="1">
        <name>Mg(2+)</name>
        <dbReference type="ChEBI" id="CHEBI:18420"/>
    </cofactor>
</comment>
<comment type="similarity">
    <text evidence="1">Belongs to the 5-formyltetrahydrofolate cyclo-ligase family.</text>
</comment>
<dbReference type="InterPro" id="IPR024185">
    <property type="entry name" value="FTHF_cligase-like_sf"/>
</dbReference>
<evidence type="ECO:0000256" key="1">
    <source>
        <dbReference type="RuleBase" id="RU361279"/>
    </source>
</evidence>
<keyword evidence="1" id="KW-0460">Magnesium</keyword>
<dbReference type="GO" id="GO:0030272">
    <property type="term" value="F:5-formyltetrahydrofolate cyclo-ligase activity"/>
    <property type="evidence" value="ECO:0007669"/>
    <property type="project" value="UniProtKB-EC"/>
</dbReference>
<gene>
    <name evidence="2" type="ORF">JRG66_08305</name>
</gene>
<reference evidence="2" key="1">
    <citation type="submission" date="2021-02" db="EMBL/GenBank/DDBJ databases">
        <title>Salinimicrobium sp. nov. isolated from seawater in Tongyeong, Republic of Korea.</title>
        <authorList>
            <person name="Lee S.-J."/>
        </authorList>
    </citation>
    <scope>NUCLEOTIDE SEQUENCE</scope>
    <source>
        <strain evidence="2">HN-2-9-2</strain>
    </source>
</reference>
<dbReference type="PANTHER" id="PTHR23407:SF11">
    <property type="entry name" value="CHROMOSOME UNDETERMINED SCAFFOLD_24, WHOLE GENOME SHOTGUN SEQUENCE"/>
    <property type="match status" value="1"/>
</dbReference>
<name>A0ABY6NMB0_9FLAO</name>
<accession>A0ABY6NMB0</accession>
<sequence>MNKKQLRLKYKELREALTPEQVEEGSLEIANRLLELPIWNYSYYHLFLSISEKKEVDTQGVLHILQGKDKHVVLSKSNFKKASLTNYLLTDSTVIKVNEWGIPEPVDGIEVPASKIDVVFIPLLAFDKKGNRTGYGKGFYDRFLSLCTKEVLKVGLSLFPSEESIKDINEHDVPLDYCVTPEKIYKF</sequence>
<evidence type="ECO:0000313" key="3">
    <source>
        <dbReference type="Proteomes" id="UP001163981"/>
    </source>
</evidence>
<dbReference type="Proteomes" id="UP001163981">
    <property type="component" value="Chromosome"/>
</dbReference>
<dbReference type="EC" id="6.3.3.2" evidence="1"/>